<protein>
    <recommendedName>
        <fullName evidence="4">DNA polymerase III subunit gamma/tau</fullName>
    </recommendedName>
</protein>
<accession>A0ABP5AK97</accession>
<evidence type="ECO:0008006" key="4">
    <source>
        <dbReference type="Google" id="ProtNLM"/>
    </source>
</evidence>
<evidence type="ECO:0000313" key="3">
    <source>
        <dbReference type="Proteomes" id="UP001501343"/>
    </source>
</evidence>
<evidence type="ECO:0000313" key="2">
    <source>
        <dbReference type="EMBL" id="GAA1914359.1"/>
    </source>
</evidence>
<feature type="transmembrane region" description="Helical" evidence="1">
    <location>
        <begin position="111"/>
        <end position="130"/>
    </location>
</feature>
<name>A0ABP5AK97_9MICO</name>
<keyword evidence="3" id="KW-1185">Reference proteome</keyword>
<organism evidence="2 3">
    <name type="scientific">Microbacterium aoyamense</name>
    <dbReference type="NCBI Taxonomy" id="344166"/>
    <lineage>
        <taxon>Bacteria</taxon>
        <taxon>Bacillati</taxon>
        <taxon>Actinomycetota</taxon>
        <taxon>Actinomycetes</taxon>
        <taxon>Micrococcales</taxon>
        <taxon>Microbacteriaceae</taxon>
        <taxon>Microbacterium</taxon>
    </lineage>
</organism>
<keyword evidence="1" id="KW-0812">Transmembrane</keyword>
<comment type="caution">
    <text evidence="2">The sequence shown here is derived from an EMBL/GenBank/DDBJ whole genome shotgun (WGS) entry which is preliminary data.</text>
</comment>
<keyword evidence="1" id="KW-1133">Transmembrane helix</keyword>
<dbReference type="Proteomes" id="UP001501343">
    <property type="component" value="Unassembled WGS sequence"/>
</dbReference>
<gene>
    <name evidence="2" type="ORF">GCM10009775_03720</name>
</gene>
<proteinExistence type="predicted"/>
<dbReference type="EMBL" id="BAAAOF010000001">
    <property type="protein sequence ID" value="GAA1914359.1"/>
    <property type="molecule type" value="Genomic_DNA"/>
</dbReference>
<evidence type="ECO:0000256" key="1">
    <source>
        <dbReference type="SAM" id="Phobius"/>
    </source>
</evidence>
<reference evidence="3" key="1">
    <citation type="journal article" date="2019" name="Int. J. Syst. Evol. Microbiol.">
        <title>The Global Catalogue of Microorganisms (GCM) 10K type strain sequencing project: providing services to taxonomists for standard genome sequencing and annotation.</title>
        <authorList>
            <consortium name="The Broad Institute Genomics Platform"/>
            <consortium name="The Broad Institute Genome Sequencing Center for Infectious Disease"/>
            <person name="Wu L."/>
            <person name="Ma J."/>
        </authorList>
    </citation>
    <scope>NUCLEOTIDE SEQUENCE [LARGE SCALE GENOMIC DNA]</scope>
    <source>
        <strain evidence="3">JCM 14900</strain>
    </source>
</reference>
<sequence>MTDAAPVALPKGFTAVGQGSGDVGRIEPDGSVVMPGDREPMSNAALISLGVFGGVYLLYVIGWIIGGLRLEGTAMFLVSAAAYQFGLWIAVLAPVFWFAAVFLLTRRSPTWVRIVWLLAGAALLIPWPFIMTGAVGQ</sequence>
<keyword evidence="1" id="KW-0472">Membrane</keyword>
<feature type="transmembrane region" description="Helical" evidence="1">
    <location>
        <begin position="85"/>
        <end position="104"/>
    </location>
</feature>
<feature type="transmembrane region" description="Helical" evidence="1">
    <location>
        <begin position="44"/>
        <end position="65"/>
    </location>
</feature>